<keyword evidence="2" id="KW-0813">Transport</keyword>
<gene>
    <name evidence="4" type="ORF">KAM644c_39480</name>
</gene>
<evidence type="ECO:0000313" key="4">
    <source>
        <dbReference type="EMBL" id="BDO14882.1"/>
    </source>
</evidence>
<dbReference type="GO" id="GO:0030313">
    <property type="term" value="C:cell envelope"/>
    <property type="evidence" value="ECO:0007669"/>
    <property type="project" value="UniProtKB-SubCell"/>
</dbReference>
<keyword evidence="3" id="KW-0472">Membrane</keyword>
<proteinExistence type="predicted"/>
<protein>
    <recommendedName>
        <fullName evidence="6">Phosphate-import permease protein PhnE</fullName>
    </recommendedName>
</protein>
<reference evidence="4" key="1">
    <citation type="submission" date="2022-07" db="EMBL/GenBank/DDBJ databases">
        <title>Complete genome sequence of carbapenem-resistant Klebsiella spp. in Japan.</title>
        <authorList>
            <person name="Maehana S."/>
            <person name="Suzuki M."/>
            <person name="Kitasato H."/>
        </authorList>
    </citation>
    <scope>NUCLEOTIDE SEQUENCE</scope>
    <source>
        <strain evidence="4">KAM644</strain>
    </source>
</reference>
<dbReference type="PANTHER" id="PTHR30043:SF9">
    <property type="entry name" value="PHOSPHONATES TRANSPORT SYSTEM PERMEASE PROTEIN"/>
    <property type="match status" value="1"/>
</dbReference>
<evidence type="ECO:0008006" key="6">
    <source>
        <dbReference type="Google" id="ProtNLM"/>
    </source>
</evidence>
<evidence type="ECO:0000313" key="5">
    <source>
        <dbReference type="Proteomes" id="UP001058353"/>
    </source>
</evidence>
<sequence>MLGFVGAGGIGLIYAENMRLWNWDVVMFITLLLVAVVMIMDTLSAWLRRRYIGGAVVPLYQEER</sequence>
<dbReference type="AlphaFoldDB" id="A0AAN1Y869"/>
<feature type="transmembrane region" description="Helical" evidence="3">
    <location>
        <begin position="25"/>
        <end position="47"/>
    </location>
</feature>
<evidence type="ECO:0000256" key="2">
    <source>
        <dbReference type="ARBA" id="ARBA00022448"/>
    </source>
</evidence>
<evidence type="ECO:0000256" key="1">
    <source>
        <dbReference type="ARBA" id="ARBA00004196"/>
    </source>
</evidence>
<accession>A0AAN1Y869</accession>
<name>A0AAN1Y869_9ENTR</name>
<evidence type="ECO:0000256" key="3">
    <source>
        <dbReference type="SAM" id="Phobius"/>
    </source>
</evidence>
<keyword evidence="3" id="KW-1133">Transmembrane helix</keyword>
<dbReference type="Proteomes" id="UP001058353">
    <property type="component" value="Chromosome"/>
</dbReference>
<dbReference type="PANTHER" id="PTHR30043">
    <property type="entry name" value="PHOSPHONATES TRANSPORT SYSTEM PERMEASE PROTEIN"/>
    <property type="match status" value="1"/>
</dbReference>
<keyword evidence="3" id="KW-0812">Transmembrane</keyword>
<dbReference type="EMBL" id="AP026407">
    <property type="protein sequence ID" value="BDO14882.1"/>
    <property type="molecule type" value="Genomic_DNA"/>
</dbReference>
<comment type="subcellular location">
    <subcellularLocation>
        <location evidence="1">Cell envelope</location>
    </subcellularLocation>
</comment>
<organism evidence="4 5">
    <name type="scientific">Klebsiella quasipneumoniae subsp. quasipneumoniae</name>
    <dbReference type="NCBI Taxonomy" id="1667327"/>
    <lineage>
        <taxon>Bacteria</taxon>
        <taxon>Pseudomonadati</taxon>
        <taxon>Pseudomonadota</taxon>
        <taxon>Gammaproteobacteria</taxon>
        <taxon>Enterobacterales</taxon>
        <taxon>Enterobacteriaceae</taxon>
        <taxon>Klebsiella/Raoultella group</taxon>
        <taxon>Klebsiella</taxon>
        <taxon>Klebsiella pneumoniae complex</taxon>
    </lineage>
</organism>